<name>A0A9N8ZTC4_9GLOM</name>
<comment type="caution">
    <text evidence="1">The sequence shown here is derived from an EMBL/GenBank/DDBJ whole genome shotgun (WGS) entry which is preliminary data.</text>
</comment>
<dbReference type="Proteomes" id="UP000789405">
    <property type="component" value="Unassembled WGS sequence"/>
</dbReference>
<sequence length="206" mass="24243">MGSKKQPQVTIWRQKEDNSQKRIGFSLYITTYKEELKRRSFHNLREKVIVLNATKAYRDEHESIRQKFDDVVREQAGIYAYLKSPTEKIVSLEYNDNANINEELFVKKDDKNILIHDNSSSNSQHRLNSDFKQDKFFYLFNYCKLEIISNAICNKRNKIGSLINRVPVGFMNLYRDARIVALNIGLIFNKVLQLKDCKMILVLNIT</sequence>
<evidence type="ECO:0000313" key="2">
    <source>
        <dbReference type="Proteomes" id="UP000789405"/>
    </source>
</evidence>
<evidence type="ECO:0000313" key="1">
    <source>
        <dbReference type="EMBL" id="CAG8506447.1"/>
    </source>
</evidence>
<gene>
    <name evidence="1" type="ORF">DERYTH_LOCUS3163</name>
</gene>
<dbReference type="EMBL" id="CAJVPY010001085">
    <property type="protein sequence ID" value="CAG8506447.1"/>
    <property type="molecule type" value="Genomic_DNA"/>
</dbReference>
<organism evidence="1 2">
    <name type="scientific">Dentiscutata erythropus</name>
    <dbReference type="NCBI Taxonomy" id="1348616"/>
    <lineage>
        <taxon>Eukaryota</taxon>
        <taxon>Fungi</taxon>
        <taxon>Fungi incertae sedis</taxon>
        <taxon>Mucoromycota</taxon>
        <taxon>Glomeromycotina</taxon>
        <taxon>Glomeromycetes</taxon>
        <taxon>Diversisporales</taxon>
        <taxon>Gigasporaceae</taxon>
        <taxon>Dentiscutata</taxon>
    </lineage>
</organism>
<proteinExistence type="predicted"/>
<accession>A0A9N8ZTC4</accession>
<reference evidence="1" key="1">
    <citation type="submission" date="2021-06" db="EMBL/GenBank/DDBJ databases">
        <authorList>
            <person name="Kallberg Y."/>
            <person name="Tangrot J."/>
            <person name="Rosling A."/>
        </authorList>
    </citation>
    <scope>NUCLEOTIDE SEQUENCE</scope>
    <source>
        <strain evidence="1">MA453B</strain>
    </source>
</reference>
<keyword evidence="2" id="KW-1185">Reference proteome</keyword>
<protein>
    <submittedName>
        <fullName evidence="1">3518_t:CDS:1</fullName>
    </submittedName>
</protein>
<dbReference type="OrthoDB" id="2446915at2759"/>
<dbReference type="AlphaFoldDB" id="A0A9N8ZTC4"/>